<name>A0A8S2ATX3_ARAAE</name>
<dbReference type="Proteomes" id="UP000682877">
    <property type="component" value="Chromosome 7"/>
</dbReference>
<evidence type="ECO:0000256" key="1">
    <source>
        <dbReference type="SAM" id="Coils"/>
    </source>
</evidence>
<feature type="coiled-coil region" evidence="1">
    <location>
        <begin position="98"/>
        <end position="135"/>
    </location>
</feature>
<dbReference type="PANTHER" id="PTHR47357">
    <property type="entry name" value="COP1-INTERACTIVE PROTEIN 1"/>
    <property type="match status" value="1"/>
</dbReference>
<feature type="coiled-coil region" evidence="1">
    <location>
        <begin position="160"/>
        <end position="251"/>
    </location>
</feature>
<dbReference type="EMBL" id="LR999457">
    <property type="protein sequence ID" value="CAE6202451.1"/>
    <property type="molecule type" value="Genomic_DNA"/>
</dbReference>
<evidence type="ECO:0000313" key="3">
    <source>
        <dbReference type="Proteomes" id="UP000682877"/>
    </source>
</evidence>
<reference evidence="2" key="1">
    <citation type="submission" date="2021-01" db="EMBL/GenBank/DDBJ databases">
        <authorList>
            <person name="Bezrukov I."/>
        </authorList>
    </citation>
    <scope>NUCLEOTIDE SEQUENCE</scope>
</reference>
<organism evidence="2 3">
    <name type="scientific">Arabidopsis arenosa</name>
    <name type="common">Sand rock-cress</name>
    <name type="synonym">Cardaminopsis arenosa</name>
    <dbReference type="NCBI Taxonomy" id="38785"/>
    <lineage>
        <taxon>Eukaryota</taxon>
        <taxon>Viridiplantae</taxon>
        <taxon>Streptophyta</taxon>
        <taxon>Embryophyta</taxon>
        <taxon>Tracheophyta</taxon>
        <taxon>Spermatophyta</taxon>
        <taxon>Magnoliopsida</taxon>
        <taxon>eudicotyledons</taxon>
        <taxon>Gunneridae</taxon>
        <taxon>Pentapetalae</taxon>
        <taxon>rosids</taxon>
        <taxon>malvids</taxon>
        <taxon>Brassicales</taxon>
        <taxon>Brassicaceae</taxon>
        <taxon>Camelineae</taxon>
        <taxon>Arabidopsis</taxon>
    </lineage>
</organism>
<dbReference type="GO" id="GO:0005200">
    <property type="term" value="F:structural constituent of cytoskeleton"/>
    <property type="evidence" value="ECO:0007669"/>
    <property type="project" value="TreeGrafter"/>
</dbReference>
<gene>
    <name evidence="2" type="ORF">AARE701A_LOCUS19896</name>
</gene>
<feature type="coiled-coil region" evidence="1">
    <location>
        <begin position="443"/>
        <end position="501"/>
    </location>
</feature>
<dbReference type="GO" id="GO:0005856">
    <property type="term" value="C:cytoskeleton"/>
    <property type="evidence" value="ECO:0007669"/>
    <property type="project" value="TreeGrafter"/>
</dbReference>
<sequence length="541" mass="63300">MEDAKTEVEKKVSILLKFIQNKNKIPKVTKKELVGIVEDLHKQCQLLYFVFDDLGTNGRKGKLGTATSSRSSSDLDYYSSEEIEITADNVSETLSSDYAVMLRKLQETELINEDLERQVSNLKQETDNLRDQNMEVAGDIEGKRNEDRGHLKGLMSKSEAALLCNQKKELELELEKKANQVLETQMRLKRLEEETKKRAKAEMKIVEEKEALWNKKVQKLEAGVDTLRKKRKEFNEEMKSKITEIDCLREENQKLHTRISEISKIEDKSKKLEYQDKEREDIIQRLSMEIKDQKKVMKEQKDAIDKFSEDQKVMKRWSFGSKLNTNLLEKKMDELAEDFRMKMEDHIRILHRRIHVAEQIHLESKNNYIKKRDNTQTQENRGNRADFKKIKEMVEQGLTGPEMALKKLEESGELVSRVTRLSKEIDSARKWVKEKDNNMKHEVETLEAKLECREAQESLLKEKLSKLEAKLGEEGTEKLSLSKAMRKIKKLEIDVKEKEYELLSLGEGKREAIRQLCVLVDYQRCRYDDLKTSICHVALQA</sequence>
<dbReference type="PANTHER" id="PTHR47357:SF13">
    <property type="entry name" value="MYOSIN HEAVY CHAIN-LIKE"/>
    <property type="match status" value="1"/>
</dbReference>
<keyword evidence="3" id="KW-1185">Reference proteome</keyword>
<keyword evidence="1" id="KW-0175">Coiled coil</keyword>
<accession>A0A8S2ATX3</accession>
<dbReference type="AlphaFoldDB" id="A0A8S2ATX3"/>
<protein>
    <submittedName>
        <fullName evidence="2">Uncharacterized protein</fullName>
    </submittedName>
</protein>
<evidence type="ECO:0000313" key="2">
    <source>
        <dbReference type="EMBL" id="CAE6202451.1"/>
    </source>
</evidence>
<feature type="coiled-coil region" evidence="1">
    <location>
        <begin position="283"/>
        <end position="310"/>
    </location>
</feature>
<proteinExistence type="predicted"/>